<feature type="transmembrane region" description="Helical" evidence="7">
    <location>
        <begin position="359"/>
        <end position="379"/>
    </location>
</feature>
<keyword evidence="9" id="KW-1185">Reference proteome</keyword>
<dbReference type="InterPro" id="IPR008429">
    <property type="entry name" value="CLPTM1"/>
</dbReference>
<evidence type="ECO:0000256" key="4">
    <source>
        <dbReference type="ARBA" id="ARBA00022989"/>
    </source>
</evidence>
<feature type="region of interest" description="Disordered" evidence="6">
    <location>
        <begin position="1"/>
        <end position="43"/>
    </location>
</feature>
<evidence type="ECO:0000256" key="2">
    <source>
        <dbReference type="ARBA" id="ARBA00009310"/>
    </source>
</evidence>
<keyword evidence="4 7" id="KW-1133">Transmembrane helix</keyword>
<keyword evidence="5 7" id="KW-0472">Membrane</keyword>
<comment type="similarity">
    <text evidence="2">Belongs to the CLPTM1 family.</text>
</comment>
<evidence type="ECO:0000256" key="6">
    <source>
        <dbReference type="SAM" id="MobiDB-lite"/>
    </source>
</evidence>
<organism evidence="8 9">
    <name type="scientific">Branchiostoma lanceolatum</name>
    <name type="common">Common lancelet</name>
    <name type="synonym">Amphioxus lanceolatum</name>
    <dbReference type="NCBI Taxonomy" id="7740"/>
    <lineage>
        <taxon>Eukaryota</taxon>
        <taxon>Metazoa</taxon>
        <taxon>Chordata</taxon>
        <taxon>Cephalochordata</taxon>
        <taxon>Leptocardii</taxon>
        <taxon>Amphioxiformes</taxon>
        <taxon>Branchiostomatidae</taxon>
        <taxon>Branchiostoma</taxon>
    </lineage>
</organism>
<feature type="region of interest" description="Disordered" evidence="6">
    <location>
        <begin position="603"/>
        <end position="640"/>
    </location>
</feature>
<feature type="compositionally biased region" description="Polar residues" evidence="6">
    <location>
        <begin position="83"/>
        <end position="92"/>
    </location>
</feature>
<reference evidence="8" key="1">
    <citation type="submission" date="2022-01" db="EMBL/GenBank/DDBJ databases">
        <authorList>
            <person name="Braso-Vives M."/>
        </authorList>
    </citation>
    <scope>NUCLEOTIDE SEQUENCE</scope>
</reference>
<evidence type="ECO:0000313" key="9">
    <source>
        <dbReference type="Proteomes" id="UP000838412"/>
    </source>
</evidence>
<feature type="transmembrane region" description="Helical" evidence="7">
    <location>
        <begin position="482"/>
        <end position="501"/>
    </location>
</feature>
<dbReference type="AlphaFoldDB" id="A0A8J9ZTR8"/>
<feature type="compositionally biased region" description="Basic and acidic residues" evidence="6">
    <location>
        <begin position="629"/>
        <end position="640"/>
    </location>
</feature>
<accession>A0A8J9ZTR8</accession>
<dbReference type="Pfam" id="PF05602">
    <property type="entry name" value="CLPTM1"/>
    <property type="match status" value="1"/>
</dbReference>
<comment type="subcellular location">
    <subcellularLocation>
        <location evidence="1">Membrane</location>
        <topology evidence="1">Multi-pass membrane protein</topology>
    </subcellularLocation>
</comment>
<keyword evidence="3 7" id="KW-0812">Transmembrane</keyword>
<name>A0A8J9ZTR8_BRALA</name>
<feature type="transmembrane region" description="Helical" evidence="7">
    <location>
        <begin position="400"/>
        <end position="415"/>
    </location>
</feature>
<dbReference type="GO" id="GO:0012505">
    <property type="term" value="C:endomembrane system"/>
    <property type="evidence" value="ECO:0007669"/>
    <property type="project" value="TreeGrafter"/>
</dbReference>
<protein>
    <submittedName>
        <fullName evidence="8">CLPTM1 protein</fullName>
    </submittedName>
</protein>
<sequence length="640" mass="73873">MADTQVKENTGATAENVVSNGDTGDSDGQVVAQQEQDGQDSEAIQQEPLEQPPQNTWQVVKNVFFRIFVVWVVASMFKRQPAQEGSDQQGGVTTRKPAHNLFPPGTRMDLRVYLSESEHFKEFNDTSKLFWQKKGLTYGDWDSGINKDGTFTYEAEISTPEHLKNNGSMWIHVFLTKSGKSPDPTQKTLYSRATTIYKKKMLNRYKKKRYLKTQNLLTGATELTLEDQAKAANSTVEILSHWHPNMTINLMDDHTPWVRGSVPAPLDEFIDFEPLTGGYLPVLYFNDYWNLNRDFQPITAANETLLLSLTYSPISLFRWQMYAAQNMRSKWANVLGEDVMENDDDDDSLKQAFLETNPYLLGLTIIVSLVHSVFEFLAFKNDIQFWNSRKSLEGLSVRSVFFNVFTSLIVVLYVWDNETNFVVRISCMVGLAIEMWKITKVVTFKLDREDPILGFLPRVRLEDKSTYVESSTKQYDQLAFKYLGIALFPLLGCYAVYSLMYNEHKGWYSYVLNMIYGFLLMFGFIMMTPQLFINYKLKSVAHLPWRMLTYKALNTFIDDLFAFVIQMPMMYRIGCFRDDIVFFIYLYQRYIYRVDPKRVNEFGTTGEDHDVQPNGSIGATPTEGEQPDIEDKPAEEKKTD</sequence>
<dbReference type="Proteomes" id="UP000838412">
    <property type="component" value="Chromosome 4"/>
</dbReference>
<feature type="transmembrane region" description="Helical" evidence="7">
    <location>
        <begin position="507"/>
        <end position="528"/>
    </location>
</feature>
<evidence type="ECO:0000256" key="7">
    <source>
        <dbReference type="SAM" id="Phobius"/>
    </source>
</evidence>
<feature type="compositionally biased region" description="Polar residues" evidence="6">
    <location>
        <begin position="7"/>
        <end position="23"/>
    </location>
</feature>
<dbReference type="PANTHER" id="PTHR21347">
    <property type="entry name" value="CLEFT LIP AND PALATE ASSOCIATED TRANSMEMBRANE PROTEIN-RELATED"/>
    <property type="match status" value="1"/>
</dbReference>
<dbReference type="EMBL" id="OV696689">
    <property type="protein sequence ID" value="CAH1262014.1"/>
    <property type="molecule type" value="Genomic_DNA"/>
</dbReference>
<evidence type="ECO:0000256" key="1">
    <source>
        <dbReference type="ARBA" id="ARBA00004141"/>
    </source>
</evidence>
<dbReference type="GO" id="GO:0016020">
    <property type="term" value="C:membrane"/>
    <property type="evidence" value="ECO:0007669"/>
    <property type="project" value="UniProtKB-SubCell"/>
</dbReference>
<dbReference type="PANTHER" id="PTHR21347:SF14">
    <property type="entry name" value="LIPID SCRAMBLASE CLPTM1-RELATED"/>
    <property type="match status" value="1"/>
</dbReference>
<proteinExistence type="inferred from homology"/>
<evidence type="ECO:0000313" key="8">
    <source>
        <dbReference type="EMBL" id="CAH1262014.1"/>
    </source>
</evidence>
<evidence type="ECO:0000256" key="3">
    <source>
        <dbReference type="ARBA" id="ARBA00022692"/>
    </source>
</evidence>
<feature type="region of interest" description="Disordered" evidence="6">
    <location>
        <begin position="81"/>
        <end position="103"/>
    </location>
</feature>
<dbReference type="OrthoDB" id="378564at2759"/>
<evidence type="ECO:0000256" key="5">
    <source>
        <dbReference type="ARBA" id="ARBA00023136"/>
    </source>
</evidence>
<gene>
    <name evidence="8" type="primary">CLPTM1</name>
    <name evidence="8" type="ORF">BLAG_LOCUS17270</name>
</gene>